<dbReference type="GO" id="GO:0001817">
    <property type="term" value="P:regulation of cytokine production"/>
    <property type="evidence" value="ECO:0007669"/>
    <property type="project" value="TreeGrafter"/>
</dbReference>
<dbReference type="GO" id="GO:0005654">
    <property type="term" value="C:nucleoplasm"/>
    <property type="evidence" value="ECO:0007669"/>
    <property type="project" value="TreeGrafter"/>
</dbReference>
<feature type="compositionally biased region" description="Acidic residues" evidence="11">
    <location>
        <begin position="114"/>
        <end position="124"/>
    </location>
</feature>
<dbReference type="SMART" id="SM00355">
    <property type="entry name" value="ZnF_C2H2"/>
    <property type="match status" value="5"/>
</dbReference>
<feature type="compositionally biased region" description="Polar residues" evidence="11">
    <location>
        <begin position="125"/>
        <end position="141"/>
    </location>
</feature>
<keyword evidence="5" id="KW-0862">Zinc</keyword>
<dbReference type="EnsemblMetazoa" id="XM_022812508">
    <property type="protein sequence ID" value="XP_022668243"/>
    <property type="gene ID" value="LOC111253302"/>
</dbReference>
<dbReference type="OrthoDB" id="6077919at2759"/>
<feature type="compositionally biased region" description="Polar residues" evidence="11">
    <location>
        <begin position="645"/>
        <end position="657"/>
    </location>
</feature>
<feature type="domain" description="C2H2-type" evidence="12">
    <location>
        <begin position="458"/>
        <end position="485"/>
    </location>
</feature>
<evidence type="ECO:0000313" key="13">
    <source>
        <dbReference type="EnsemblMetazoa" id="XP_022668243"/>
    </source>
</evidence>
<dbReference type="RefSeq" id="XP_022668243.1">
    <property type="nucleotide sequence ID" value="XM_022812508.1"/>
</dbReference>
<protein>
    <recommendedName>
        <fullName evidence="12">C2H2-type domain-containing protein</fullName>
    </recommendedName>
</protein>
<feature type="compositionally biased region" description="Acidic residues" evidence="11">
    <location>
        <begin position="210"/>
        <end position="228"/>
    </location>
</feature>
<evidence type="ECO:0000256" key="4">
    <source>
        <dbReference type="ARBA" id="ARBA00022771"/>
    </source>
</evidence>
<reference evidence="13" key="1">
    <citation type="submission" date="2021-01" db="UniProtKB">
        <authorList>
            <consortium name="EnsemblMetazoa"/>
        </authorList>
    </citation>
    <scope>IDENTIFICATION</scope>
</reference>
<keyword evidence="8" id="KW-0804">Transcription</keyword>
<feature type="domain" description="C2H2-type" evidence="12">
    <location>
        <begin position="486"/>
        <end position="513"/>
    </location>
</feature>
<dbReference type="GO" id="GO:0001227">
    <property type="term" value="F:DNA-binding transcription repressor activity, RNA polymerase II-specific"/>
    <property type="evidence" value="ECO:0007669"/>
    <property type="project" value="TreeGrafter"/>
</dbReference>
<dbReference type="Gene3D" id="3.30.160.60">
    <property type="entry name" value="Classic Zinc Finger"/>
    <property type="match status" value="5"/>
</dbReference>
<evidence type="ECO:0000256" key="1">
    <source>
        <dbReference type="ARBA" id="ARBA00004123"/>
    </source>
</evidence>
<keyword evidence="3" id="KW-0677">Repeat</keyword>
<evidence type="ECO:0000313" key="14">
    <source>
        <dbReference type="Proteomes" id="UP000594260"/>
    </source>
</evidence>
<dbReference type="GO" id="GO:0008270">
    <property type="term" value="F:zinc ion binding"/>
    <property type="evidence" value="ECO:0007669"/>
    <property type="project" value="UniProtKB-KW"/>
</dbReference>
<evidence type="ECO:0000259" key="12">
    <source>
        <dbReference type="PROSITE" id="PS50157"/>
    </source>
</evidence>
<dbReference type="FunFam" id="3.30.160.60:FF:000303">
    <property type="entry name" value="Zinc finger protein 41"/>
    <property type="match status" value="1"/>
</dbReference>
<keyword evidence="6" id="KW-0805">Transcription regulation</keyword>
<feature type="region of interest" description="Disordered" evidence="11">
    <location>
        <begin position="602"/>
        <end position="683"/>
    </location>
</feature>
<evidence type="ECO:0000256" key="6">
    <source>
        <dbReference type="ARBA" id="ARBA00023015"/>
    </source>
</evidence>
<dbReference type="FunFam" id="3.30.160.60:FF:000100">
    <property type="entry name" value="Zinc finger 45-like"/>
    <property type="match status" value="1"/>
</dbReference>
<dbReference type="PROSITE" id="PS50157">
    <property type="entry name" value="ZINC_FINGER_C2H2_2"/>
    <property type="match status" value="5"/>
</dbReference>
<evidence type="ECO:0000256" key="3">
    <source>
        <dbReference type="ARBA" id="ARBA00022737"/>
    </source>
</evidence>
<feature type="compositionally biased region" description="Acidic residues" evidence="11">
    <location>
        <begin position="193"/>
        <end position="203"/>
    </location>
</feature>
<feature type="region of interest" description="Disordered" evidence="11">
    <location>
        <begin position="104"/>
        <end position="232"/>
    </location>
</feature>
<evidence type="ECO:0000256" key="11">
    <source>
        <dbReference type="SAM" id="MobiDB-lite"/>
    </source>
</evidence>
<feature type="region of interest" description="Disordered" evidence="11">
    <location>
        <begin position="403"/>
        <end position="422"/>
    </location>
</feature>
<evidence type="ECO:0000256" key="9">
    <source>
        <dbReference type="ARBA" id="ARBA00023242"/>
    </source>
</evidence>
<dbReference type="Proteomes" id="UP000594260">
    <property type="component" value="Unplaced"/>
</dbReference>
<keyword evidence="2" id="KW-0479">Metal-binding</keyword>
<dbReference type="EnsemblMetazoa" id="XM_022812507">
    <property type="protein sequence ID" value="XP_022668242"/>
    <property type="gene ID" value="LOC111253302"/>
</dbReference>
<dbReference type="Pfam" id="PF00096">
    <property type="entry name" value="zf-C2H2"/>
    <property type="match status" value="5"/>
</dbReference>
<dbReference type="InParanoid" id="A0A7M7MDF9"/>
<keyword evidence="14" id="KW-1185">Reference proteome</keyword>
<dbReference type="PANTHER" id="PTHR24399:SF23">
    <property type="entry name" value="C2H2-TYPE DOMAIN-CONTAINING PROTEIN"/>
    <property type="match status" value="1"/>
</dbReference>
<organism evidence="13 14">
    <name type="scientific">Varroa destructor</name>
    <name type="common">Honeybee mite</name>
    <dbReference type="NCBI Taxonomy" id="109461"/>
    <lineage>
        <taxon>Eukaryota</taxon>
        <taxon>Metazoa</taxon>
        <taxon>Ecdysozoa</taxon>
        <taxon>Arthropoda</taxon>
        <taxon>Chelicerata</taxon>
        <taxon>Arachnida</taxon>
        <taxon>Acari</taxon>
        <taxon>Parasitiformes</taxon>
        <taxon>Mesostigmata</taxon>
        <taxon>Gamasina</taxon>
        <taxon>Dermanyssoidea</taxon>
        <taxon>Varroidae</taxon>
        <taxon>Varroa</taxon>
    </lineage>
</organism>
<dbReference type="RefSeq" id="XP_022668242.1">
    <property type="nucleotide sequence ID" value="XM_022812507.1"/>
</dbReference>
<comment type="subcellular location">
    <subcellularLocation>
        <location evidence="1">Nucleus</location>
    </subcellularLocation>
</comment>
<dbReference type="GO" id="GO:0000978">
    <property type="term" value="F:RNA polymerase II cis-regulatory region sequence-specific DNA binding"/>
    <property type="evidence" value="ECO:0007669"/>
    <property type="project" value="TreeGrafter"/>
</dbReference>
<keyword evidence="4 10" id="KW-0863">Zinc-finger</keyword>
<dbReference type="PROSITE" id="PS00028">
    <property type="entry name" value="ZINC_FINGER_C2H2_1"/>
    <property type="match status" value="5"/>
</dbReference>
<feature type="compositionally biased region" description="Acidic residues" evidence="11">
    <location>
        <begin position="607"/>
        <end position="617"/>
    </location>
</feature>
<dbReference type="GO" id="GO:0002682">
    <property type="term" value="P:regulation of immune system process"/>
    <property type="evidence" value="ECO:0007669"/>
    <property type="project" value="TreeGrafter"/>
</dbReference>
<evidence type="ECO:0000256" key="8">
    <source>
        <dbReference type="ARBA" id="ARBA00023163"/>
    </source>
</evidence>
<name>A0A7M7MDF9_VARDE</name>
<dbReference type="FunFam" id="3.30.160.60:FF:000267">
    <property type="entry name" value="Zinc finger and BTB domain-containing 49"/>
    <property type="match status" value="1"/>
</dbReference>
<feature type="domain" description="C2H2-type" evidence="12">
    <location>
        <begin position="345"/>
        <end position="372"/>
    </location>
</feature>
<keyword evidence="7" id="KW-0238">DNA-binding</keyword>
<dbReference type="SUPFAM" id="SSF57667">
    <property type="entry name" value="beta-beta-alpha zinc fingers"/>
    <property type="match status" value="3"/>
</dbReference>
<keyword evidence="9" id="KW-0539">Nucleus</keyword>
<dbReference type="FunFam" id="3.30.160.60:FF:000912">
    <property type="entry name" value="Zinc finger protein 660"/>
    <property type="match status" value="1"/>
</dbReference>
<dbReference type="FunFam" id="3.30.160.60:FF:000145">
    <property type="entry name" value="Zinc finger protein 574"/>
    <property type="match status" value="1"/>
</dbReference>
<proteinExistence type="predicted"/>
<dbReference type="KEGG" id="vde:111253302"/>
<feature type="compositionally biased region" description="Polar residues" evidence="11">
    <location>
        <begin position="525"/>
        <end position="537"/>
    </location>
</feature>
<feature type="domain" description="C2H2-type" evidence="12">
    <location>
        <begin position="429"/>
        <end position="457"/>
    </location>
</feature>
<feature type="domain" description="C2H2-type" evidence="12">
    <location>
        <begin position="373"/>
        <end position="400"/>
    </location>
</feature>
<evidence type="ECO:0000256" key="5">
    <source>
        <dbReference type="ARBA" id="ARBA00022833"/>
    </source>
</evidence>
<dbReference type="AlphaFoldDB" id="A0A7M7MDF9"/>
<sequence length="703" mass="75724">METLSAEAFIRRAAARSMLCRVANLKLSSTPSAFPGYQCSLTKLFLKKRPHSMPAIGHLLAASSYLAKVNCSLRSGAAGGTKTRGIYANYSQQTGNNKTYVWAMQLPGGRDSPGENDEDSDQPTDENCPNLNEQDLVVQSSQHDRSRSEESVVDPSTAGPPADTADQDRPPEVGDQGKQFGLDQLDGVANDVDQIDNNDDDDLSSVARDDCDDPEDEDVDQDPEPDTDYPEHREFDRNCCCHRCTDNFIARLFRPDIDQDAENEGARCRSDQAGCPNSILSRPPSRASSPCGSAGNVGPLVAHPRQQGGLPLSLAMPLSTSPLGHSLANIQATTVTTPSGPQKQFLCPMCNKYFTQKGNLKTHMMIHTGEKPYSCHVCGRSFTQKGNVDTHMKIHTGEKVPYISLDNPLSRPHSGARTGKKSGSDLLDYGCDSCGKRFARKGNLKTHVRSVHTKEKPFACGVCGKCFSQKGNMQTHLRTHNKDDRFPCLLCGKTFSQKGNLKTHMQRHAGQAPSSPHLLRRRSKGGSSALHQPSQHLSVRSSVGSGGLFAREPLGVLGELGDGANELGPLALSLPPLNASATGSPSGMVDFRAANDDQFSAALASSDDSESSSESESESPRSLPVFPGSNKLPLGLPPVFPDSGQPPTHTSWLNPRRSQGPPHGPAVDQTVPPHGEFPRDGDGAQLRRLSSLLSGMLPMRHTE</sequence>
<evidence type="ECO:0000256" key="10">
    <source>
        <dbReference type="PROSITE-ProRule" id="PRU00042"/>
    </source>
</evidence>
<feature type="region of interest" description="Disordered" evidence="11">
    <location>
        <begin position="501"/>
        <end position="542"/>
    </location>
</feature>
<dbReference type="InterPro" id="IPR013087">
    <property type="entry name" value="Znf_C2H2_type"/>
</dbReference>
<evidence type="ECO:0000256" key="2">
    <source>
        <dbReference type="ARBA" id="ARBA00022723"/>
    </source>
</evidence>
<dbReference type="PANTHER" id="PTHR24399">
    <property type="entry name" value="ZINC FINGER AND BTB DOMAIN-CONTAINING"/>
    <property type="match status" value="1"/>
</dbReference>
<evidence type="ECO:0000256" key="7">
    <source>
        <dbReference type="ARBA" id="ARBA00023125"/>
    </source>
</evidence>
<dbReference type="InterPro" id="IPR036236">
    <property type="entry name" value="Znf_C2H2_sf"/>
</dbReference>
<dbReference type="GeneID" id="111253302"/>
<accession>A0A7M7MDF9</accession>